<evidence type="ECO:0000313" key="6">
    <source>
        <dbReference type="Proteomes" id="UP000233343"/>
    </source>
</evidence>
<gene>
    <name evidence="5" type="ORF">CWS20_21490</name>
</gene>
<dbReference type="GO" id="GO:0008887">
    <property type="term" value="F:glycerate kinase activity"/>
    <property type="evidence" value="ECO:0007669"/>
    <property type="project" value="UniProtKB-UniRule"/>
</dbReference>
<accession>A0A2N0ZBI7</accession>
<dbReference type="Pfam" id="PF02595">
    <property type="entry name" value="Gly_kinase"/>
    <property type="match status" value="1"/>
</dbReference>
<dbReference type="NCBIfam" id="TIGR00045">
    <property type="entry name" value="glycerate kinase"/>
    <property type="match status" value="1"/>
</dbReference>
<dbReference type="RefSeq" id="WP_066189767.1">
    <property type="nucleotide sequence ID" value="NZ_JARMMB010000003.1"/>
</dbReference>
<comment type="caution">
    <text evidence="5">The sequence shown here is derived from an EMBL/GenBank/DDBJ whole genome shotgun (WGS) entry which is preliminary data.</text>
</comment>
<dbReference type="AlphaFoldDB" id="A0A2N0ZBI7"/>
<dbReference type="InterPro" id="IPR001969">
    <property type="entry name" value="Aspartic_peptidase_AS"/>
</dbReference>
<dbReference type="InterPro" id="IPR036129">
    <property type="entry name" value="Glycerate_kinase_sf"/>
</dbReference>
<dbReference type="SUPFAM" id="SSF110738">
    <property type="entry name" value="Glycerate kinase I"/>
    <property type="match status" value="1"/>
</dbReference>
<comment type="similarity">
    <text evidence="1 4">Belongs to the glycerate kinase type-1 family.</text>
</comment>
<dbReference type="Gene3D" id="3.90.1510.10">
    <property type="entry name" value="Glycerate kinase, domain 2"/>
    <property type="match status" value="1"/>
</dbReference>
<dbReference type="InterPro" id="IPR018193">
    <property type="entry name" value="Glyc_kinase_flavodox-like_fold"/>
</dbReference>
<dbReference type="Proteomes" id="UP000233343">
    <property type="component" value="Unassembled WGS sequence"/>
</dbReference>
<evidence type="ECO:0000313" key="5">
    <source>
        <dbReference type="EMBL" id="PKG26883.1"/>
    </source>
</evidence>
<dbReference type="PROSITE" id="PS00141">
    <property type="entry name" value="ASP_PROTEASE"/>
    <property type="match status" value="1"/>
</dbReference>
<evidence type="ECO:0000256" key="2">
    <source>
        <dbReference type="ARBA" id="ARBA00022679"/>
    </source>
</evidence>
<organism evidence="5 6">
    <name type="scientific">Cytobacillus horneckiae</name>
    <dbReference type="NCBI Taxonomy" id="549687"/>
    <lineage>
        <taxon>Bacteria</taxon>
        <taxon>Bacillati</taxon>
        <taxon>Bacillota</taxon>
        <taxon>Bacilli</taxon>
        <taxon>Bacillales</taxon>
        <taxon>Bacillaceae</taxon>
        <taxon>Cytobacillus</taxon>
    </lineage>
</organism>
<evidence type="ECO:0000256" key="1">
    <source>
        <dbReference type="ARBA" id="ARBA00006284"/>
    </source>
</evidence>
<dbReference type="GO" id="GO:0006508">
    <property type="term" value="P:proteolysis"/>
    <property type="evidence" value="ECO:0007669"/>
    <property type="project" value="InterPro"/>
</dbReference>
<dbReference type="PANTHER" id="PTHR21599">
    <property type="entry name" value="GLYCERATE KINASE"/>
    <property type="match status" value="1"/>
</dbReference>
<evidence type="ECO:0000256" key="4">
    <source>
        <dbReference type="PIRNR" id="PIRNR006078"/>
    </source>
</evidence>
<keyword evidence="6" id="KW-1185">Reference proteome</keyword>
<dbReference type="PANTHER" id="PTHR21599:SF0">
    <property type="entry name" value="GLYCERATE KINASE"/>
    <property type="match status" value="1"/>
</dbReference>
<keyword evidence="3 4" id="KW-0418">Kinase</keyword>
<sequence>MKIIIIPSGFKECLEAEEVASAMDKGIRRFDPTVNTIVIPMVDGGEGFVKTIIRIKKGNLIFIEATGPVGEKVETYFGMYVENGVKTAVIEMAAIAGLKMVPHNQRNPLKTTTFGVGELIQAALDSGADHILIGCGDSGTSDGGAGMAQALGVRFLNQEQQVIDINGGGDLHHIAHMDLSNVDARLSQVQINVACNWHNILCGTNGVAHVFAPQKGATPIEVELLANGLEHYANIIKKVTGIDVKTLPGSGASGGLGAGLIAFTGAQLFPRYEIIMKYIQIEQHLQGADLVLTAEGCLDRQTPNGKIPAEVARLAKQLGIPVIAITGTIGKDAWVNYTSGIDAYMSIIQKPTSLEKAMEDAAHLIADSAEAAVRQIQVGYRIAERKYRKGII</sequence>
<dbReference type="InterPro" id="IPR018197">
    <property type="entry name" value="Glycerate_kinase_RE-like"/>
</dbReference>
<dbReference type="InterPro" id="IPR004381">
    <property type="entry name" value="Glycerate_kinase"/>
</dbReference>
<evidence type="ECO:0000256" key="3">
    <source>
        <dbReference type="ARBA" id="ARBA00022777"/>
    </source>
</evidence>
<dbReference type="GO" id="GO:0031388">
    <property type="term" value="P:organic acid phosphorylation"/>
    <property type="evidence" value="ECO:0007669"/>
    <property type="project" value="UniProtKB-UniRule"/>
</dbReference>
<reference evidence="5 6" key="1">
    <citation type="journal article" date="2010" name="Int. J. Syst. Evol. Microbiol.">
        <title>Bacillus horneckiae sp. nov., isolated from a spacecraft-assembly clean room.</title>
        <authorList>
            <person name="Vaishampayan P."/>
            <person name="Probst A."/>
            <person name="Krishnamurthi S."/>
            <person name="Ghosh S."/>
            <person name="Osman S."/>
            <person name="McDowall A."/>
            <person name="Ruckmani A."/>
            <person name="Mayilraj S."/>
            <person name="Venkateswaran K."/>
        </authorList>
    </citation>
    <scope>NUCLEOTIDE SEQUENCE [LARGE SCALE GENOMIC DNA]</scope>
    <source>
        <strain evidence="6">1PO1SC</strain>
    </source>
</reference>
<keyword evidence="2 4" id="KW-0808">Transferase</keyword>
<name>A0A2N0ZBI7_9BACI</name>
<dbReference type="GO" id="GO:0004190">
    <property type="term" value="F:aspartic-type endopeptidase activity"/>
    <property type="evidence" value="ECO:0007669"/>
    <property type="project" value="InterPro"/>
</dbReference>
<proteinExistence type="inferred from homology"/>
<dbReference type="EMBL" id="PISD01000054">
    <property type="protein sequence ID" value="PKG26883.1"/>
    <property type="molecule type" value="Genomic_DNA"/>
</dbReference>
<protein>
    <submittedName>
        <fullName evidence="5">Glycerate kinase</fullName>
    </submittedName>
</protein>
<dbReference type="Gene3D" id="3.40.50.10350">
    <property type="entry name" value="Glycerate kinase, domain 1"/>
    <property type="match status" value="1"/>
</dbReference>
<dbReference type="PIRSF" id="PIRSF006078">
    <property type="entry name" value="GlxK"/>
    <property type="match status" value="1"/>
</dbReference>